<evidence type="ECO:0000259" key="6">
    <source>
        <dbReference type="Pfam" id="PF02770"/>
    </source>
</evidence>
<comment type="similarity">
    <text evidence="1 4">Belongs to the acyl-CoA dehydrogenase family.</text>
</comment>
<feature type="domain" description="Acyl-CoA dehydrogenase/oxidase C-terminal" evidence="5">
    <location>
        <begin position="236"/>
        <end position="372"/>
    </location>
</feature>
<evidence type="ECO:0000256" key="3">
    <source>
        <dbReference type="ARBA" id="ARBA00022827"/>
    </source>
</evidence>
<evidence type="ECO:0000313" key="8">
    <source>
        <dbReference type="Proteomes" id="UP000311713"/>
    </source>
</evidence>
<dbReference type="SUPFAM" id="SSF56645">
    <property type="entry name" value="Acyl-CoA dehydrogenase NM domain-like"/>
    <property type="match status" value="1"/>
</dbReference>
<dbReference type="PANTHER" id="PTHR43884:SF19">
    <property type="entry name" value="ACYL-COA DEHYDROGENASE FADE4-RELATED"/>
    <property type="match status" value="1"/>
</dbReference>
<protein>
    <submittedName>
        <fullName evidence="7">Acyl-CoA dehydrogenase</fullName>
    </submittedName>
</protein>
<organism evidence="7 8">
    <name type="scientific">Streptomyces sedi</name>
    <dbReference type="NCBI Taxonomy" id="555059"/>
    <lineage>
        <taxon>Bacteria</taxon>
        <taxon>Bacillati</taxon>
        <taxon>Actinomycetota</taxon>
        <taxon>Actinomycetes</taxon>
        <taxon>Kitasatosporales</taxon>
        <taxon>Streptomycetaceae</taxon>
        <taxon>Streptomyces</taxon>
    </lineage>
</organism>
<dbReference type="Pfam" id="PF00441">
    <property type="entry name" value="Acyl-CoA_dh_1"/>
    <property type="match status" value="1"/>
</dbReference>
<dbReference type="Proteomes" id="UP000311713">
    <property type="component" value="Unassembled WGS sequence"/>
</dbReference>
<dbReference type="Pfam" id="PF02770">
    <property type="entry name" value="Acyl-CoA_dh_M"/>
    <property type="match status" value="1"/>
</dbReference>
<keyword evidence="4" id="KW-0560">Oxidoreductase</keyword>
<dbReference type="AlphaFoldDB" id="A0A5C4UQE2"/>
<evidence type="ECO:0000259" key="5">
    <source>
        <dbReference type="Pfam" id="PF00441"/>
    </source>
</evidence>
<dbReference type="InterPro" id="IPR006091">
    <property type="entry name" value="Acyl-CoA_Oxase/DH_mid-dom"/>
</dbReference>
<keyword evidence="3 4" id="KW-0274">FAD</keyword>
<feature type="domain" description="Acyl-CoA oxidase/dehydrogenase middle" evidence="6">
    <location>
        <begin position="131"/>
        <end position="224"/>
    </location>
</feature>
<dbReference type="OrthoDB" id="3860847at2"/>
<dbReference type="PANTHER" id="PTHR43884">
    <property type="entry name" value="ACYL-COA DEHYDROGENASE"/>
    <property type="match status" value="1"/>
</dbReference>
<keyword evidence="2 4" id="KW-0285">Flavoprotein</keyword>
<dbReference type="InterPro" id="IPR009075">
    <property type="entry name" value="AcylCo_DH/oxidase_C"/>
</dbReference>
<dbReference type="InterPro" id="IPR009100">
    <property type="entry name" value="AcylCoA_DH/oxidase_NM_dom_sf"/>
</dbReference>
<dbReference type="SUPFAM" id="SSF47203">
    <property type="entry name" value="Acyl-CoA dehydrogenase C-terminal domain-like"/>
    <property type="match status" value="1"/>
</dbReference>
<dbReference type="RefSeq" id="WP_139649590.1">
    <property type="nucleotide sequence ID" value="NZ_BAAAZS010000067.1"/>
</dbReference>
<gene>
    <name evidence="7" type="ORF">FH715_26015</name>
</gene>
<reference evidence="7 8" key="1">
    <citation type="submission" date="2019-06" db="EMBL/GenBank/DDBJ databases">
        <title>Draft genome of Streptomyces sedi sp. JCM16909.</title>
        <authorList>
            <person name="Klykleung N."/>
            <person name="Tanasupawat S."/>
            <person name="Kudo T."/>
            <person name="Yuki M."/>
            <person name="Ohkuma M."/>
        </authorList>
    </citation>
    <scope>NUCLEOTIDE SEQUENCE [LARGE SCALE GENOMIC DNA]</scope>
    <source>
        <strain evidence="7 8">JCM 16909</strain>
    </source>
</reference>
<dbReference type="Gene3D" id="2.40.110.10">
    <property type="entry name" value="Butyryl-CoA Dehydrogenase, subunit A, domain 2"/>
    <property type="match status" value="1"/>
</dbReference>
<dbReference type="GO" id="GO:0003995">
    <property type="term" value="F:acyl-CoA dehydrogenase activity"/>
    <property type="evidence" value="ECO:0007669"/>
    <property type="project" value="TreeGrafter"/>
</dbReference>
<keyword evidence="8" id="KW-1185">Reference proteome</keyword>
<proteinExistence type="inferred from homology"/>
<evidence type="ECO:0000313" key="7">
    <source>
        <dbReference type="EMBL" id="TNM25752.1"/>
    </source>
</evidence>
<dbReference type="GO" id="GO:0005886">
    <property type="term" value="C:plasma membrane"/>
    <property type="evidence" value="ECO:0007669"/>
    <property type="project" value="TreeGrafter"/>
</dbReference>
<dbReference type="CDD" id="cd00567">
    <property type="entry name" value="ACAD"/>
    <property type="match status" value="1"/>
</dbReference>
<dbReference type="InterPro" id="IPR046373">
    <property type="entry name" value="Acyl-CoA_Oxase/DH_mid-dom_sf"/>
</dbReference>
<dbReference type="EMBL" id="VDGT01000028">
    <property type="protein sequence ID" value="TNM25752.1"/>
    <property type="molecule type" value="Genomic_DNA"/>
</dbReference>
<accession>A0A5C4UQE2</accession>
<name>A0A5C4UQE2_9ACTN</name>
<comment type="caution">
    <text evidence="7">The sequence shown here is derived from an EMBL/GenBank/DDBJ whole genome shotgun (WGS) entry which is preliminary data.</text>
</comment>
<dbReference type="InterPro" id="IPR036250">
    <property type="entry name" value="AcylCo_DH-like_C"/>
</dbReference>
<evidence type="ECO:0000256" key="2">
    <source>
        <dbReference type="ARBA" id="ARBA00022630"/>
    </source>
</evidence>
<sequence length="569" mass="59898">MPAHPTAQAAVAELTARLGDPDDADNPLGHAAILAADEDAEILTAGERLLDDTGLNAEYVPAALGGRFERLDRLIDVARTVFRRDPTLGAGHGIGSFLAAVNIWSAGTPAQQKAVADLLLANGKLAVTYNELAHGNDLLACETHARRSGDTLLLNGRKEPITNAARAAAYVVFARTDPAPGQRSHSQLLVRPADVPPTTLRTLPRTATVGMRGLPLAGVEFTDCPLGDDAVVGAPGQGLQTALTSFQVTRIALPAVLAGALDTGLRLAVRHLAGRRLYGASALRIPAVRRLLAGAYADLLLSETVTAVAARGAHLTPGESSVHAAGAKYLVTGTLLGAFDDLATAMGAHGYLRAGDTAFFQKLLRDIRAAQVLHASRAACLLTLMPQLPLLATRSWNRDRAAHAGLFRPAETLPPLAWDRLKVTAKGHDHLTPALRDAADGPAGDEVTREAREWTGRLRTLADSCAALAPAELTPLAGTTAYDLAAHYASVRAAAATLGTWQHGRGTTLPDERWWPLALLARLPSSPRHRVTPLPDHLAEPAVEDLIARCTDDRPLGLARGWAPPGGQP</sequence>
<evidence type="ECO:0000256" key="4">
    <source>
        <dbReference type="RuleBase" id="RU362125"/>
    </source>
</evidence>
<evidence type="ECO:0000256" key="1">
    <source>
        <dbReference type="ARBA" id="ARBA00009347"/>
    </source>
</evidence>
<comment type="cofactor">
    <cofactor evidence="4">
        <name>FAD</name>
        <dbReference type="ChEBI" id="CHEBI:57692"/>
    </cofactor>
</comment>
<dbReference type="Gene3D" id="1.20.140.10">
    <property type="entry name" value="Butyryl-CoA Dehydrogenase, subunit A, domain 3"/>
    <property type="match status" value="1"/>
</dbReference>